<name>A0A2I7N4R6_9NEIS</name>
<protein>
    <submittedName>
        <fullName evidence="1">Uncharacterized protein</fullName>
    </submittedName>
</protein>
<dbReference type="Proteomes" id="UP000236655">
    <property type="component" value="Chromosome"/>
</dbReference>
<keyword evidence="2" id="KW-1185">Reference proteome</keyword>
<sequence>MLTSIASLAGCGLFQSPQAPSPQKVSLRIDLLESGTVIHAVDLVPMDIPNPSQPKVVNSAAFRITQDIRSVPGNLLVLPQNALITGVYTNDGKTCQVSWQEVYYDYRSLELNQSILSIGSRTANTPCDPKLGIKPGQAVEITLKN</sequence>
<dbReference type="EMBL" id="CP024847">
    <property type="protein sequence ID" value="AUR51457.1"/>
    <property type="molecule type" value="Genomic_DNA"/>
</dbReference>
<proteinExistence type="predicted"/>
<reference evidence="2" key="1">
    <citation type="submission" date="2017-11" db="EMBL/GenBank/DDBJ databases">
        <authorList>
            <person name="Chan K.G."/>
            <person name="Lee L.S."/>
        </authorList>
    </citation>
    <scope>NUCLEOTIDE SEQUENCE [LARGE SCALE GENOMIC DNA]</scope>
    <source>
        <strain evidence="2">DSM 100970</strain>
    </source>
</reference>
<organism evidence="1 2">
    <name type="scientific">Aquella oligotrophica</name>
    <dbReference type="NCBI Taxonomy" id="2067065"/>
    <lineage>
        <taxon>Bacteria</taxon>
        <taxon>Pseudomonadati</taxon>
        <taxon>Pseudomonadota</taxon>
        <taxon>Betaproteobacteria</taxon>
        <taxon>Neisseriales</taxon>
        <taxon>Neisseriaceae</taxon>
        <taxon>Aquella</taxon>
    </lineage>
</organism>
<dbReference type="KEGG" id="nba:CUN60_03850"/>
<evidence type="ECO:0000313" key="1">
    <source>
        <dbReference type="EMBL" id="AUR51457.1"/>
    </source>
</evidence>
<evidence type="ECO:0000313" key="2">
    <source>
        <dbReference type="Proteomes" id="UP000236655"/>
    </source>
</evidence>
<dbReference type="AlphaFoldDB" id="A0A2I7N4R6"/>
<dbReference type="RefSeq" id="WP_102950756.1">
    <property type="nucleotide sequence ID" value="NZ_CP024847.1"/>
</dbReference>
<accession>A0A2I7N4R6</accession>
<gene>
    <name evidence="1" type="ORF">CUN60_03850</name>
</gene>